<dbReference type="InterPro" id="IPR002048">
    <property type="entry name" value="EF_hand_dom"/>
</dbReference>
<keyword evidence="8" id="KW-1185">Reference proteome</keyword>
<dbReference type="InterPro" id="IPR018247">
    <property type="entry name" value="EF_Hand_1_Ca_BS"/>
</dbReference>
<comment type="caution">
    <text evidence="7">The sequence shown here is derived from an EMBL/GenBank/DDBJ whole genome shotgun (WGS) entry which is preliminary data.</text>
</comment>
<evidence type="ECO:0000259" key="6">
    <source>
        <dbReference type="PROSITE" id="PS50222"/>
    </source>
</evidence>
<dbReference type="CDD" id="cd00051">
    <property type="entry name" value="EFh"/>
    <property type="match status" value="2"/>
</dbReference>
<dbReference type="CDD" id="cd00030">
    <property type="entry name" value="C2"/>
    <property type="match status" value="1"/>
</dbReference>
<dbReference type="InterPro" id="IPR035892">
    <property type="entry name" value="C2_domain_sf"/>
</dbReference>
<feature type="compositionally biased region" description="Pro residues" evidence="4">
    <location>
        <begin position="49"/>
        <end position="73"/>
    </location>
</feature>
<feature type="compositionally biased region" description="Pro residues" evidence="4">
    <location>
        <begin position="83"/>
        <end position="106"/>
    </location>
</feature>
<dbReference type="InterPro" id="IPR000008">
    <property type="entry name" value="C2_dom"/>
</dbReference>
<dbReference type="InterPro" id="IPR011992">
    <property type="entry name" value="EF-hand-dom_pair"/>
</dbReference>
<dbReference type="EMBL" id="JALLPJ020001317">
    <property type="protein sequence ID" value="KAL3770148.1"/>
    <property type="molecule type" value="Genomic_DNA"/>
</dbReference>
<feature type="domain" description="EF-hand" evidence="6">
    <location>
        <begin position="386"/>
        <end position="421"/>
    </location>
</feature>
<gene>
    <name evidence="7" type="ORF">ACHAWO_007739</name>
</gene>
<dbReference type="FunFam" id="1.10.238.10:FF:000003">
    <property type="entry name" value="Calmodulin A"/>
    <property type="match status" value="1"/>
</dbReference>
<keyword evidence="2" id="KW-0677">Repeat</keyword>
<proteinExistence type="predicted"/>
<feature type="domain" description="EF-hand" evidence="6">
    <location>
        <begin position="525"/>
        <end position="556"/>
    </location>
</feature>
<dbReference type="Pfam" id="PF13202">
    <property type="entry name" value="EF-hand_5"/>
    <property type="match status" value="1"/>
</dbReference>
<protein>
    <recommendedName>
        <fullName evidence="9">Calmodulin</fullName>
    </recommendedName>
</protein>
<dbReference type="PROSITE" id="PS50004">
    <property type="entry name" value="C2"/>
    <property type="match status" value="1"/>
</dbReference>
<evidence type="ECO:0008006" key="9">
    <source>
        <dbReference type="Google" id="ProtNLM"/>
    </source>
</evidence>
<sequence>MATPPPRPPPGGPPGRTSFTGPRPRGPPPNSPGSPMPAGRPSYRAPILPGQPPGMVPNSPLPRGPPPSGPPPRLSMVNSPSLPRGPPPRGPPPSGPPPRGAPPGGPPGHYGGRPSIHAALDPPSTPQLPRPSAPAPPGGGIPPMTPIRNPNISEPLSDLASQPLMVNNRPIHPTPLGKPPPHIPSEAPPITPKPQHPFGKLVLKIIKGVNLKAGQGVFGRADPYVILKLGNVNYRTGTHQNGGKNPEWNEEFDWEITTERELEIEIMDKEIVGEDKFMGCARVGILDWVAQGNYEGTINILDKSYHNAGHLVISASFYRHGTYKERLAPPPGNSNKENENVNLQEDGDEFTEKEIIEAFRSFDLDKNNYVGAAEIRHVLLNIGERPTDEEVDEMIRMVDKNGDGQVAFDEFYRMVTGGRSPPAGLGSAVRHCIMGGSEINIPGLQRGMGAESFTNVMQSPQSGPEIIKARNAKRKSLDEFSRDNFLKPESIKRAHRRFSTLDKKKSGVMDYTEFCEVLQVEPSTQCEGLFKMYDYNKSGLIDAKELLIALANFTGAGKDDKMKFAFMLYDESSTGSITHTELIKILRANHLAQTEAEVSRKAETIIAQCDKRNDGTISFEEFAVVAKKFPNILFPSHQKDHY</sequence>
<dbReference type="PROSITE" id="PS00018">
    <property type="entry name" value="EF_HAND_1"/>
    <property type="match status" value="4"/>
</dbReference>
<organism evidence="7 8">
    <name type="scientific">Cyclotella atomus</name>
    <dbReference type="NCBI Taxonomy" id="382360"/>
    <lineage>
        <taxon>Eukaryota</taxon>
        <taxon>Sar</taxon>
        <taxon>Stramenopiles</taxon>
        <taxon>Ochrophyta</taxon>
        <taxon>Bacillariophyta</taxon>
        <taxon>Coscinodiscophyceae</taxon>
        <taxon>Thalassiosirophycidae</taxon>
        <taxon>Stephanodiscales</taxon>
        <taxon>Stephanodiscaceae</taxon>
        <taxon>Cyclotella</taxon>
    </lineage>
</organism>
<evidence type="ECO:0000256" key="2">
    <source>
        <dbReference type="ARBA" id="ARBA00022737"/>
    </source>
</evidence>
<evidence type="ECO:0000256" key="4">
    <source>
        <dbReference type="SAM" id="MobiDB-lite"/>
    </source>
</evidence>
<feature type="region of interest" description="Disordered" evidence="4">
    <location>
        <begin position="1"/>
        <end position="188"/>
    </location>
</feature>
<feature type="domain" description="EF-hand" evidence="6">
    <location>
        <begin position="489"/>
        <end position="524"/>
    </location>
</feature>
<evidence type="ECO:0000256" key="1">
    <source>
        <dbReference type="ARBA" id="ARBA00022723"/>
    </source>
</evidence>
<dbReference type="AlphaFoldDB" id="A0ABD3N223"/>
<evidence type="ECO:0000313" key="8">
    <source>
        <dbReference type="Proteomes" id="UP001530400"/>
    </source>
</evidence>
<feature type="domain" description="C2" evidence="5">
    <location>
        <begin position="184"/>
        <end position="298"/>
    </location>
</feature>
<dbReference type="SUPFAM" id="SSF49562">
    <property type="entry name" value="C2 domain (Calcium/lipid-binding domain, CaLB)"/>
    <property type="match status" value="1"/>
</dbReference>
<evidence type="ECO:0000256" key="3">
    <source>
        <dbReference type="ARBA" id="ARBA00022837"/>
    </source>
</evidence>
<name>A0ABD3N223_9STRA</name>
<feature type="compositionally biased region" description="Pro residues" evidence="4">
    <location>
        <begin position="123"/>
        <end position="145"/>
    </location>
</feature>
<reference evidence="7 8" key="1">
    <citation type="submission" date="2024-10" db="EMBL/GenBank/DDBJ databases">
        <title>Updated reference genomes for cyclostephanoid diatoms.</title>
        <authorList>
            <person name="Roberts W.R."/>
            <person name="Alverson A.J."/>
        </authorList>
    </citation>
    <scope>NUCLEOTIDE SEQUENCE [LARGE SCALE GENOMIC DNA]</scope>
    <source>
        <strain evidence="7 8">AJA010-31</strain>
    </source>
</reference>
<evidence type="ECO:0000313" key="7">
    <source>
        <dbReference type="EMBL" id="KAL3770148.1"/>
    </source>
</evidence>
<keyword evidence="3" id="KW-0106">Calcium</keyword>
<feature type="compositionally biased region" description="Pro residues" evidence="4">
    <location>
        <begin position="172"/>
        <end position="188"/>
    </location>
</feature>
<dbReference type="Pfam" id="PF13499">
    <property type="entry name" value="EF-hand_7"/>
    <property type="match status" value="2"/>
</dbReference>
<dbReference type="Gene3D" id="1.10.238.10">
    <property type="entry name" value="EF-hand"/>
    <property type="match status" value="2"/>
</dbReference>
<feature type="domain" description="EF-hand" evidence="6">
    <location>
        <begin position="597"/>
        <end position="632"/>
    </location>
</feature>
<dbReference type="SUPFAM" id="SSF47473">
    <property type="entry name" value="EF-hand"/>
    <property type="match status" value="2"/>
</dbReference>
<dbReference type="Proteomes" id="UP001530400">
    <property type="component" value="Unassembled WGS sequence"/>
</dbReference>
<accession>A0ABD3N223</accession>
<evidence type="ECO:0000259" key="5">
    <source>
        <dbReference type="PROSITE" id="PS50004"/>
    </source>
</evidence>
<dbReference type="GO" id="GO:0046872">
    <property type="term" value="F:metal ion binding"/>
    <property type="evidence" value="ECO:0007669"/>
    <property type="project" value="UniProtKB-KW"/>
</dbReference>
<dbReference type="SMART" id="SM00054">
    <property type="entry name" value="EFh"/>
    <property type="match status" value="6"/>
</dbReference>
<dbReference type="PROSITE" id="PS50222">
    <property type="entry name" value="EF_HAND_2"/>
    <property type="match status" value="6"/>
</dbReference>
<dbReference type="PANTHER" id="PTHR45942">
    <property type="entry name" value="PROTEIN PHOSPATASE 3 REGULATORY SUBUNIT B ALPHA ISOFORM TYPE 1"/>
    <property type="match status" value="1"/>
</dbReference>
<feature type="domain" description="EF-hand" evidence="6">
    <location>
        <begin position="350"/>
        <end position="385"/>
    </location>
</feature>
<feature type="compositionally biased region" description="Pro residues" evidence="4">
    <location>
        <begin position="24"/>
        <end position="35"/>
    </location>
</feature>
<dbReference type="Pfam" id="PF00168">
    <property type="entry name" value="C2"/>
    <property type="match status" value="1"/>
</dbReference>
<feature type="domain" description="EF-hand" evidence="6">
    <location>
        <begin position="557"/>
        <end position="592"/>
    </location>
</feature>
<dbReference type="SMART" id="SM00239">
    <property type="entry name" value="C2"/>
    <property type="match status" value="1"/>
</dbReference>
<dbReference type="Gene3D" id="2.60.40.150">
    <property type="entry name" value="C2 domain"/>
    <property type="match status" value="1"/>
</dbReference>
<keyword evidence="1" id="KW-0479">Metal-binding</keyword>
<feature type="compositionally biased region" description="Pro residues" evidence="4">
    <location>
        <begin position="1"/>
        <end position="13"/>
    </location>
</feature>